<organism evidence="1 2">
    <name type="scientific">Methylobacterium gossipiicola</name>
    <dbReference type="NCBI Taxonomy" id="582675"/>
    <lineage>
        <taxon>Bacteria</taxon>
        <taxon>Pseudomonadati</taxon>
        <taxon>Pseudomonadota</taxon>
        <taxon>Alphaproteobacteria</taxon>
        <taxon>Hyphomicrobiales</taxon>
        <taxon>Methylobacteriaceae</taxon>
        <taxon>Methylobacterium</taxon>
    </lineage>
</organism>
<gene>
    <name evidence="1" type="ORF">SAMN05192565_108202</name>
</gene>
<dbReference type="RefSeq" id="WP_091971248.1">
    <property type="nucleotide sequence ID" value="NZ_FOPM01000008.1"/>
</dbReference>
<sequence>MRFYVDYDQGDEIRCWVVPDNPLAISRVFVAVEGRRVAEVAASITDDGIRANGWHSTGQCVFRLTPEEVPGLAEAGRVEIYDTDTNVLIYRRSRREGLRTGKVLFVDTSINPETRLPAVLFDWFQQSYLGVGRLSDEVLRVLFESPWLSSSLITGSIIVPRYEGFFASDNFLTTALVHDPYVEMATRMLWLKARTALAVDPAQAWRFGRLAEAADFAGDYDYDDVKSLKRFFRMMPESAYRLLYNPLARQFGTKLPDDRLTPGNSIVAIEILARVGIVGHRAFYEAFCTTVFDRLGIEAAVPEPEPIPETVLALAARLRGLRVAQDMLVFDVAMADAVHGAVAKGWTV</sequence>
<keyword evidence="2" id="KW-1185">Reference proteome</keyword>
<dbReference type="Proteomes" id="UP000199229">
    <property type="component" value="Unassembled WGS sequence"/>
</dbReference>
<name>A0A1I2U5R4_9HYPH</name>
<evidence type="ECO:0000313" key="1">
    <source>
        <dbReference type="EMBL" id="SFG71017.1"/>
    </source>
</evidence>
<dbReference type="OrthoDB" id="8434031at2"/>
<evidence type="ECO:0000313" key="2">
    <source>
        <dbReference type="Proteomes" id="UP000199229"/>
    </source>
</evidence>
<proteinExistence type="predicted"/>
<dbReference type="EMBL" id="FOPM01000008">
    <property type="protein sequence ID" value="SFG71017.1"/>
    <property type="molecule type" value="Genomic_DNA"/>
</dbReference>
<dbReference type="AlphaFoldDB" id="A0A1I2U5R4"/>
<protein>
    <submittedName>
        <fullName evidence="1">Uncharacterized protein</fullName>
    </submittedName>
</protein>
<reference evidence="2" key="1">
    <citation type="submission" date="2016-10" db="EMBL/GenBank/DDBJ databases">
        <authorList>
            <person name="Varghese N."/>
            <person name="Submissions S."/>
        </authorList>
    </citation>
    <scope>NUCLEOTIDE SEQUENCE [LARGE SCALE GENOMIC DNA]</scope>
    <source>
        <strain evidence="2">Gh-105</strain>
    </source>
</reference>
<accession>A0A1I2U5R4</accession>